<dbReference type="AlphaFoldDB" id="A0A7H9DSB3"/>
<sequence>MLIEESIWIGEKINNLSSNSYPILNVGSSTKEYRTNRQSHIQKNIFSLVPNEAENVIHLDMKSADGVDLVGDLYDLAFLEEVKKYKVKCILFNNVLMYIDQEQRKKLCKILYEILEKDGYLIVTNSFIFPPAPDPVESYYRPNPSKLYQDLFQNFELEDAREITTGYSFYQQLKDKPRLIPIKLIRIFLPFYKFQDWRFMMKYYLKYFKRNYSASCLLLQKK</sequence>
<dbReference type="GeneID" id="78400981"/>
<evidence type="ECO:0000313" key="1">
    <source>
        <dbReference type="EMBL" id="QLL57641.1"/>
    </source>
</evidence>
<evidence type="ECO:0000313" key="2">
    <source>
        <dbReference type="Proteomes" id="UP000510643"/>
    </source>
</evidence>
<protein>
    <submittedName>
        <fullName evidence="1">Uncharacterized protein</fullName>
    </submittedName>
</protein>
<gene>
    <name evidence="1" type="ORF">FH779_05915</name>
</gene>
<reference evidence="1 2" key="1">
    <citation type="submission" date="2019-06" db="EMBL/GenBank/DDBJ databases">
        <title>Emergence of pandrug resistant Empedobacter falsenii in China.</title>
        <authorList>
            <person name="Dong N."/>
            <person name="Chen S."/>
            <person name="Zhang R."/>
        </authorList>
    </citation>
    <scope>NUCLEOTIDE SEQUENCE [LARGE SCALE GENOMIC DNA]</scope>
    <source>
        <strain evidence="1 2">1681-1</strain>
    </source>
</reference>
<dbReference type="RefSeq" id="WP_180906364.1">
    <property type="nucleotide sequence ID" value="NZ_CP040908.1"/>
</dbReference>
<proteinExistence type="predicted"/>
<dbReference type="Proteomes" id="UP000510643">
    <property type="component" value="Chromosome"/>
</dbReference>
<organism evidence="1 2">
    <name type="scientific">Empedobacter falsenii</name>
    <dbReference type="NCBI Taxonomy" id="343874"/>
    <lineage>
        <taxon>Bacteria</taxon>
        <taxon>Pseudomonadati</taxon>
        <taxon>Bacteroidota</taxon>
        <taxon>Flavobacteriia</taxon>
        <taxon>Flavobacteriales</taxon>
        <taxon>Weeksellaceae</taxon>
        <taxon>Empedobacter</taxon>
    </lineage>
</organism>
<dbReference type="EMBL" id="CP040908">
    <property type="protein sequence ID" value="QLL57641.1"/>
    <property type="molecule type" value="Genomic_DNA"/>
</dbReference>
<name>A0A7H9DSB3_9FLAO</name>
<accession>A0A7H9DSB3</accession>
<dbReference type="SUPFAM" id="SSF53335">
    <property type="entry name" value="S-adenosyl-L-methionine-dependent methyltransferases"/>
    <property type="match status" value="1"/>
</dbReference>
<dbReference type="KEGG" id="efal:FH779_05915"/>
<dbReference type="Gene3D" id="3.40.50.150">
    <property type="entry name" value="Vaccinia Virus protein VP39"/>
    <property type="match status" value="1"/>
</dbReference>
<dbReference type="InterPro" id="IPR029063">
    <property type="entry name" value="SAM-dependent_MTases_sf"/>
</dbReference>
<keyword evidence="2" id="KW-1185">Reference proteome</keyword>